<keyword evidence="4" id="KW-1185">Reference proteome</keyword>
<evidence type="ECO:0000313" key="3">
    <source>
        <dbReference type="EMBL" id="KAK7238593.1"/>
    </source>
</evidence>
<evidence type="ECO:0000313" key="4">
    <source>
        <dbReference type="Proteomes" id="UP001363151"/>
    </source>
</evidence>
<dbReference type="Pfam" id="PF02668">
    <property type="entry name" value="TauD"/>
    <property type="match status" value="1"/>
</dbReference>
<dbReference type="InterPro" id="IPR050411">
    <property type="entry name" value="AlphaKG_dependent_hydroxylases"/>
</dbReference>
<feature type="domain" description="TauD/TfdA-like" evidence="2">
    <location>
        <begin position="93"/>
        <end position="314"/>
    </location>
</feature>
<dbReference type="InterPro" id="IPR003819">
    <property type="entry name" value="TauD/TfdA-like"/>
</dbReference>
<proteinExistence type="predicted"/>
<protein>
    <submittedName>
        <fullName evidence="3">Taurine catabolism dioxygenase</fullName>
    </submittedName>
</protein>
<evidence type="ECO:0000256" key="1">
    <source>
        <dbReference type="ARBA" id="ARBA00023002"/>
    </source>
</evidence>
<dbReference type="PANTHER" id="PTHR10696">
    <property type="entry name" value="GAMMA-BUTYROBETAINE HYDROXYLASE-RELATED"/>
    <property type="match status" value="1"/>
</dbReference>
<dbReference type="GO" id="GO:0051213">
    <property type="term" value="F:dioxygenase activity"/>
    <property type="evidence" value="ECO:0007669"/>
    <property type="project" value="UniProtKB-KW"/>
</dbReference>
<reference evidence="3 4" key="1">
    <citation type="submission" date="2024-03" db="EMBL/GenBank/DDBJ databases">
        <title>Aureococcus anophagefferens CCMP1851 and Kratosvirus quantuckense: Draft genome of a second virus-susceptible host strain in the model system.</title>
        <authorList>
            <person name="Chase E."/>
            <person name="Truchon A.R."/>
            <person name="Schepens W."/>
            <person name="Wilhelm S.W."/>
        </authorList>
    </citation>
    <scope>NUCLEOTIDE SEQUENCE [LARGE SCALE GENOMIC DNA]</scope>
    <source>
        <strain evidence="3 4">CCMP1851</strain>
    </source>
</reference>
<dbReference type="InterPro" id="IPR042098">
    <property type="entry name" value="TauD-like_sf"/>
</dbReference>
<accession>A0ABR1FTV1</accession>
<organism evidence="3 4">
    <name type="scientific">Aureococcus anophagefferens</name>
    <name type="common">Harmful bloom alga</name>
    <dbReference type="NCBI Taxonomy" id="44056"/>
    <lineage>
        <taxon>Eukaryota</taxon>
        <taxon>Sar</taxon>
        <taxon>Stramenopiles</taxon>
        <taxon>Ochrophyta</taxon>
        <taxon>Pelagophyceae</taxon>
        <taxon>Pelagomonadales</taxon>
        <taxon>Pelagomonadaceae</taxon>
        <taxon>Aureococcus</taxon>
    </lineage>
</organism>
<dbReference type="Gene3D" id="3.60.130.10">
    <property type="entry name" value="Clavaminate synthase-like"/>
    <property type="match status" value="1"/>
</dbReference>
<dbReference type="PANTHER" id="PTHR10696:SF21">
    <property type="entry name" value="TAUD_TFDA-LIKE DOMAIN-CONTAINING PROTEIN"/>
    <property type="match status" value="1"/>
</dbReference>
<gene>
    <name evidence="3" type="ORF">SO694_00020159</name>
</gene>
<sequence length="450" mass="48911">MKLIAYSTIASTACAFVSTSPAAPAVSLRAVEARAVEAAPARDLTGRIPDCPATLWDDQNIDVAAARRGAAPLPECPTEHVARLPARYEEVNKESLAQHYIGLHQESTHKKTATYGAFVCFKPATVSGGEFFIADAAKIARDLDADVAQRIYDKKIRISVSNLDLNFLEAAGPFKEGLMEGAKNAVDTLVAPKFDMDLEMIYGADGKPMRLQAVEQVASPLNRHPKTGELLWFCNIHNHARYLRDRRPCTVPEVGMTEVYHGDLSAISSDDLDHINAVSEKNIAKIPMQPGDVLLVDNYRILHGRDTFKGDRYHAVSWFGGLVKDRPADYDDGDDDAQKPGDLLNKLINKCETPFLGPTEITVGQKGRLYLFLGALPASTAFTFAATVATIASMAGVLHSRSPQPGKSATSPAAKTRVCFSTRRWSSTLSLPDDVHSSMSKTSLAWAAQE</sequence>
<keyword evidence="3" id="KW-0223">Dioxygenase</keyword>
<evidence type="ECO:0000259" key="2">
    <source>
        <dbReference type="Pfam" id="PF02668"/>
    </source>
</evidence>
<keyword evidence="1" id="KW-0560">Oxidoreductase</keyword>
<dbReference type="SUPFAM" id="SSF51197">
    <property type="entry name" value="Clavaminate synthase-like"/>
    <property type="match status" value="1"/>
</dbReference>
<name>A0ABR1FTV1_AURAN</name>
<dbReference type="EMBL" id="JBBJCI010000229">
    <property type="protein sequence ID" value="KAK7238593.1"/>
    <property type="molecule type" value="Genomic_DNA"/>
</dbReference>
<comment type="caution">
    <text evidence="3">The sequence shown here is derived from an EMBL/GenBank/DDBJ whole genome shotgun (WGS) entry which is preliminary data.</text>
</comment>
<dbReference type="Proteomes" id="UP001363151">
    <property type="component" value="Unassembled WGS sequence"/>
</dbReference>